<dbReference type="RefSeq" id="WP_004901549.1">
    <property type="nucleotide sequence ID" value="NZ_BBTI01000009.1"/>
</dbReference>
<dbReference type="EMBL" id="AYEU01000005">
    <property type="protein sequence ID" value="ESK51791.1"/>
    <property type="molecule type" value="Genomic_DNA"/>
</dbReference>
<accession>V2UT73</accession>
<gene>
    <name evidence="2" type="ORF">P255_01220</name>
</gene>
<dbReference type="SUPFAM" id="SSF89946">
    <property type="entry name" value="Hypothetical protein VC0424"/>
    <property type="match status" value="1"/>
</dbReference>
<feature type="domain" description="Regulator of ribonuclease activity B" evidence="1">
    <location>
        <begin position="11"/>
        <end position="112"/>
    </location>
</feature>
<dbReference type="PATRIC" id="fig|1341683.3.peg.1208"/>
<dbReference type="AlphaFoldDB" id="V2UT73"/>
<dbReference type="Proteomes" id="UP000018418">
    <property type="component" value="Unassembled WGS sequence"/>
</dbReference>
<dbReference type="STRING" id="396323.VH98_09280"/>
<evidence type="ECO:0000259" key="1">
    <source>
        <dbReference type="Pfam" id="PF06877"/>
    </source>
</evidence>
<evidence type="ECO:0000313" key="3">
    <source>
        <dbReference type="Proteomes" id="UP000018418"/>
    </source>
</evidence>
<dbReference type="Gene3D" id="3.30.70.970">
    <property type="entry name" value="RraB-like"/>
    <property type="match status" value="1"/>
</dbReference>
<evidence type="ECO:0000313" key="2">
    <source>
        <dbReference type="EMBL" id="ESK51791.1"/>
    </source>
</evidence>
<keyword evidence="3" id="KW-1185">Reference proteome</keyword>
<sequence>MTRDYQQFPDDENGNLLWQMVEDGGDLTEPYEVEFSMAFEHKEQAEKCALNLLHQEQKISLYQEDQHTDQENLWILNVHINMILEYQDVVDLEEWFTKIAKEFGGQYDGWGCMSYLFEYEEDEE</sequence>
<name>V2UT73_9GAMM</name>
<protein>
    <recommendedName>
        <fullName evidence="1">Regulator of ribonuclease activity B domain-containing protein</fullName>
    </recommendedName>
</protein>
<dbReference type="InterPro" id="IPR009671">
    <property type="entry name" value="RraB_dom"/>
</dbReference>
<dbReference type="Pfam" id="PF06877">
    <property type="entry name" value="RraB"/>
    <property type="match status" value="1"/>
</dbReference>
<dbReference type="HOGENOM" id="CLU_157098_0_0_6"/>
<reference evidence="2 3" key="1">
    <citation type="submission" date="2013-10" db="EMBL/GenBank/DDBJ databases">
        <title>The Genome Sequence of Acinetobacter brisouii CIP 110357.</title>
        <authorList>
            <consortium name="The Broad Institute Genomics Platform"/>
            <consortium name="The Broad Institute Genome Sequencing Center for Infectious Disease"/>
            <person name="Cerqueira G."/>
            <person name="Feldgarden M."/>
            <person name="Courvalin P."/>
            <person name="Grillot-Courvalin C."/>
            <person name="Clermont D."/>
            <person name="Rocha E."/>
            <person name="Yoon E.-J."/>
            <person name="Nemec A."/>
            <person name="Young S.K."/>
            <person name="Zeng Q."/>
            <person name="Gargeya S."/>
            <person name="Fitzgerald M."/>
            <person name="Abouelleil A."/>
            <person name="Alvarado L."/>
            <person name="Berlin A.M."/>
            <person name="Chapman S.B."/>
            <person name="Gainer-Dewar J."/>
            <person name="Goldberg J."/>
            <person name="Gnerre S."/>
            <person name="Griggs A."/>
            <person name="Gujja S."/>
            <person name="Hansen M."/>
            <person name="Howarth C."/>
            <person name="Imamovic A."/>
            <person name="Ireland A."/>
            <person name="Larimer J."/>
            <person name="McCowan C."/>
            <person name="Murphy C."/>
            <person name="Pearson M."/>
            <person name="Poon T.W."/>
            <person name="Priest M."/>
            <person name="Roberts A."/>
            <person name="Saif S."/>
            <person name="Shea T."/>
            <person name="Sykes S."/>
            <person name="Wortman J."/>
            <person name="Nusbaum C."/>
            <person name="Birren B."/>
        </authorList>
    </citation>
    <scope>NUCLEOTIDE SEQUENCE [LARGE SCALE GENOMIC DNA]</scope>
    <source>
        <strain evidence="2 3">CIP 110357</strain>
    </source>
</reference>
<dbReference type="InterPro" id="IPR036701">
    <property type="entry name" value="RraB-like_sf"/>
</dbReference>
<dbReference type="OrthoDB" id="8753964at2"/>
<organism evidence="2 3">
    <name type="scientific">Acinetobacter brisouii CIP 110357</name>
    <dbReference type="NCBI Taxonomy" id="1341683"/>
    <lineage>
        <taxon>Bacteria</taxon>
        <taxon>Pseudomonadati</taxon>
        <taxon>Pseudomonadota</taxon>
        <taxon>Gammaproteobacteria</taxon>
        <taxon>Moraxellales</taxon>
        <taxon>Moraxellaceae</taxon>
        <taxon>Acinetobacter</taxon>
    </lineage>
</organism>
<proteinExistence type="predicted"/>
<comment type="caution">
    <text evidence="2">The sequence shown here is derived from an EMBL/GenBank/DDBJ whole genome shotgun (WGS) entry which is preliminary data.</text>
</comment>